<accession>A0A4U5V3C4</accession>
<dbReference type="GO" id="GO:0005802">
    <property type="term" value="C:trans-Golgi network"/>
    <property type="evidence" value="ECO:0007669"/>
    <property type="project" value="TreeGrafter"/>
</dbReference>
<dbReference type="Pfam" id="PF01483">
    <property type="entry name" value="P_proprotein"/>
    <property type="match status" value="1"/>
</dbReference>
<keyword evidence="1" id="KW-0645">Protease</keyword>
<keyword evidence="7" id="KW-1185">Reference proteome</keyword>
<dbReference type="GO" id="GO:0016485">
    <property type="term" value="P:protein processing"/>
    <property type="evidence" value="ECO:0007669"/>
    <property type="project" value="TreeGrafter"/>
</dbReference>
<keyword evidence="3" id="KW-0720">Serine protease</keyword>
<dbReference type="EMBL" id="CM014091">
    <property type="protein sequence ID" value="TKS81670.1"/>
    <property type="molecule type" value="Genomic_DNA"/>
</dbReference>
<evidence type="ECO:0000259" key="5">
    <source>
        <dbReference type="PROSITE" id="PS51829"/>
    </source>
</evidence>
<organism evidence="6 7">
    <name type="scientific">Collichthys lucidus</name>
    <name type="common">Big head croaker</name>
    <name type="synonym">Sciaena lucida</name>
    <dbReference type="NCBI Taxonomy" id="240159"/>
    <lineage>
        <taxon>Eukaryota</taxon>
        <taxon>Metazoa</taxon>
        <taxon>Chordata</taxon>
        <taxon>Craniata</taxon>
        <taxon>Vertebrata</taxon>
        <taxon>Euteleostomi</taxon>
        <taxon>Actinopterygii</taxon>
        <taxon>Neopterygii</taxon>
        <taxon>Teleostei</taxon>
        <taxon>Neoteleostei</taxon>
        <taxon>Acanthomorphata</taxon>
        <taxon>Eupercaria</taxon>
        <taxon>Sciaenidae</taxon>
        <taxon>Collichthys</taxon>
    </lineage>
</organism>
<dbReference type="Proteomes" id="UP000298787">
    <property type="component" value="Chromosome 14"/>
</dbReference>
<name>A0A4U5V3C4_COLLU</name>
<evidence type="ECO:0000313" key="7">
    <source>
        <dbReference type="Proteomes" id="UP000298787"/>
    </source>
</evidence>
<keyword evidence="2" id="KW-0378">Hydrolase</keyword>
<sequence>MVSVNVQSEACQGRTDEINTLEHVQKAWVRPSLRGVIDGRVAVVTRCKQERAVSLFAAWRLSLRCAIVTPDVLLVMNRDRESVYWVRVSINAVCRGDLSISLESPAGTVSLLLDTRPNDASSAGLVNWTMMTVHCWDEQPHGLWTLKIYCPLCDQLPRPSVSQRRGGNTVKQSHITTALLITRGPRRVTVMLATRIRAHVLAHR</sequence>
<evidence type="ECO:0000256" key="1">
    <source>
        <dbReference type="ARBA" id="ARBA00022670"/>
    </source>
</evidence>
<dbReference type="PANTHER" id="PTHR42884">
    <property type="entry name" value="PROPROTEIN CONVERTASE SUBTILISIN/KEXIN-RELATED"/>
    <property type="match status" value="1"/>
</dbReference>
<proteinExistence type="predicted"/>
<dbReference type="Gene3D" id="2.60.120.260">
    <property type="entry name" value="Galactose-binding domain-like"/>
    <property type="match status" value="1"/>
</dbReference>
<dbReference type="InterPro" id="IPR002884">
    <property type="entry name" value="P_dom"/>
</dbReference>
<dbReference type="InterPro" id="IPR008979">
    <property type="entry name" value="Galactose-bd-like_sf"/>
</dbReference>
<dbReference type="GO" id="GO:0004252">
    <property type="term" value="F:serine-type endopeptidase activity"/>
    <property type="evidence" value="ECO:0007669"/>
    <property type="project" value="InterPro"/>
</dbReference>
<evidence type="ECO:0000313" key="6">
    <source>
        <dbReference type="EMBL" id="TKS81670.1"/>
    </source>
</evidence>
<dbReference type="PROSITE" id="PS51829">
    <property type="entry name" value="P_HOMO_B"/>
    <property type="match status" value="1"/>
</dbReference>
<feature type="domain" description="P/Homo B" evidence="5">
    <location>
        <begin position="1"/>
        <end position="185"/>
    </location>
</feature>
<reference evidence="6 7" key="1">
    <citation type="submission" date="2019-01" db="EMBL/GenBank/DDBJ databases">
        <title>Genome Assembly of Collichthys lucidus.</title>
        <authorList>
            <person name="Cai M."/>
            <person name="Xiao S."/>
        </authorList>
    </citation>
    <scope>NUCLEOTIDE SEQUENCE [LARGE SCALE GENOMIC DNA]</scope>
    <source>
        <strain evidence="6">JT15FE1705JMU</strain>
        <tissue evidence="6">Muscle</tissue>
    </source>
</reference>
<evidence type="ECO:0000256" key="3">
    <source>
        <dbReference type="ARBA" id="ARBA00022825"/>
    </source>
</evidence>
<protein>
    <submittedName>
        <fullName evidence="6">Proprotein convertase subtilisin/kexin type 5</fullName>
    </submittedName>
</protein>
<gene>
    <name evidence="6" type="ORF">D9C73_015776</name>
</gene>
<keyword evidence="4" id="KW-1015">Disulfide bond</keyword>
<evidence type="ECO:0000256" key="2">
    <source>
        <dbReference type="ARBA" id="ARBA00022801"/>
    </source>
</evidence>
<dbReference type="GO" id="GO:0000139">
    <property type="term" value="C:Golgi membrane"/>
    <property type="evidence" value="ECO:0007669"/>
    <property type="project" value="TreeGrafter"/>
</dbReference>
<dbReference type="SUPFAM" id="SSF49785">
    <property type="entry name" value="Galactose-binding domain-like"/>
    <property type="match status" value="1"/>
</dbReference>
<dbReference type="PANTHER" id="PTHR42884:SF23">
    <property type="entry name" value="FURIN-LIKE PROTEASE 2"/>
    <property type="match status" value="1"/>
</dbReference>
<dbReference type="AlphaFoldDB" id="A0A4U5V3C4"/>
<dbReference type="STRING" id="240159.A0A4U5V3C4"/>
<evidence type="ECO:0000256" key="4">
    <source>
        <dbReference type="ARBA" id="ARBA00023157"/>
    </source>
</evidence>